<evidence type="ECO:0000256" key="6">
    <source>
        <dbReference type="ARBA" id="ARBA00023136"/>
    </source>
</evidence>
<keyword evidence="7" id="KW-0862">Zinc</keyword>
<feature type="transmembrane region" description="Helical" evidence="8">
    <location>
        <begin position="187"/>
        <end position="207"/>
    </location>
</feature>
<dbReference type="InterPro" id="IPR005744">
    <property type="entry name" value="Hy-lIII"/>
</dbReference>
<organism evidence="9 10">
    <name type="scientific">Luminiphilus syltensis NOR5-1B</name>
    <dbReference type="NCBI Taxonomy" id="565045"/>
    <lineage>
        <taxon>Bacteria</taxon>
        <taxon>Pseudomonadati</taxon>
        <taxon>Pseudomonadota</taxon>
        <taxon>Gammaproteobacteria</taxon>
        <taxon>Cellvibrionales</taxon>
        <taxon>Halieaceae</taxon>
        <taxon>Luminiphilus</taxon>
    </lineage>
</organism>
<dbReference type="NCBIfam" id="TIGR01065">
    <property type="entry name" value="hlyIII"/>
    <property type="match status" value="1"/>
</dbReference>
<keyword evidence="6 8" id="KW-0472">Membrane</keyword>
<sequence length="208" mass="23098">MYYGERFNSISHVVGAALALVGLGALITQGIEMGSWQAVVGFSVFGTTLVLLYTMSTLYHSFPMASVKRLFQQLDHAAIYLLIAGTYTPFLMVLYWDSRGPQILVGLWILAFIGLWLDLFIERRIHALQLTIYLLMGWVPSLFMEGLASRLGSVGFGFVLGGGIAYSVGVIFYVLDKLKQLNHAHGIWHLFVLFGSMAHFVAIIGFIK</sequence>
<reference evidence="10" key="1">
    <citation type="journal article" date="2013" name="BMC Microbiol.">
        <title>Taxonomy and evolution of bacteriochlorophyll a-containing members of the OM60/NOR5 clade of marine gammaproteobacteria: description of Luminiphilus syltensis gen. nov., sp. nov., reclassification of Haliea rubra as Pseudohaliea rubra gen. nov., comb. nov., and emendation of Chromatocurvus halotolerans.</title>
        <authorList>
            <person name="Spring S."/>
            <person name="Riedel T."/>
            <person name="Sproer C."/>
            <person name="Yan S."/>
            <person name="Harder J."/>
            <person name="Fuchs B.M."/>
        </authorList>
    </citation>
    <scope>NUCLEOTIDE SEQUENCE [LARGE SCALE GENOMIC DNA]</scope>
    <source>
        <strain evidence="10">NOR51-B</strain>
    </source>
</reference>
<dbReference type="GO" id="GO:0140911">
    <property type="term" value="F:pore-forming activity"/>
    <property type="evidence" value="ECO:0007669"/>
    <property type="project" value="InterPro"/>
</dbReference>
<feature type="binding site" evidence="7">
    <location>
        <position position="185"/>
    </location>
    <ligand>
        <name>Zn(2+)</name>
        <dbReference type="ChEBI" id="CHEBI:29105"/>
    </ligand>
</feature>
<dbReference type="eggNOG" id="COG1272">
    <property type="taxonomic scope" value="Bacteria"/>
</dbReference>
<protein>
    <submittedName>
        <fullName evidence="9">Channel protein, hemolysin III family</fullName>
    </submittedName>
</protein>
<evidence type="ECO:0000256" key="1">
    <source>
        <dbReference type="ARBA" id="ARBA00004651"/>
    </source>
</evidence>
<evidence type="ECO:0000313" key="10">
    <source>
        <dbReference type="Proteomes" id="UP000004699"/>
    </source>
</evidence>
<feature type="transmembrane region" description="Helical" evidence="8">
    <location>
        <begin position="154"/>
        <end position="175"/>
    </location>
</feature>
<dbReference type="HOGENOM" id="CLU_051078_1_0_6"/>
<feature type="transmembrane region" description="Helical" evidence="8">
    <location>
        <begin position="128"/>
        <end position="148"/>
    </location>
</feature>
<dbReference type="PANTHER" id="PTHR20855:SF3">
    <property type="entry name" value="LD03007P"/>
    <property type="match status" value="1"/>
</dbReference>
<feature type="transmembrane region" description="Helical" evidence="8">
    <location>
        <begin position="102"/>
        <end position="121"/>
    </location>
</feature>
<keyword evidence="7" id="KW-0479">Metal-binding</keyword>
<proteinExistence type="inferred from homology"/>
<keyword evidence="4 8" id="KW-0812">Transmembrane</keyword>
<dbReference type="GO" id="GO:0046872">
    <property type="term" value="F:metal ion binding"/>
    <property type="evidence" value="ECO:0007669"/>
    <property type="project" value="UniProtKB-KW"/>
</dbReference>
<gene>
    <name evidence="9" type="ORF">NOR51B_2352</name>
</gene>
<evidence type="ECO:0000256" key="8">
    <source>
        <dbReference type="SAM" id="Phobius"/>
    </source>
</evidence>
<evidence type="ECO:0000256" key="3">
    <source>
        <dbReference type="ARBA" id="ARBA00022475"/>
    </source>
</evidence>
<name>B8KTS7_9GAMM</name>
<evidence type="ECO:0000313" key="9">
    <source>
        <dbReference type="EMBL" id="EED36401.1"/>
    </source>
</evidence>
<accession>B8KTS7</accession>
<keyword evidence="10" id="KW-1185">Reference proteome</keyword>
<keyword evidence="3" id="KW-1003">Cell membrane</keyword>
<dbReference type="STRING" id="565045.NOR51B_2352"/>
<feature type="binding site" evidence="7">
    <location>
        <position position="60"/>
    </location>
    <ligand>
        <name>Zn(2+)</name>
        <dbReference type="ChEBI" id="CHEBI:29105"/>
    </ligand>
</feature>
<feature type="transmembrane region" description="Helical" evidence="8">
    <location>
        <begin position="77"/>
        <end position="96"/>
    </location>
</feature>
<feature type="transmembrane region" description="Helical" evidence="8">
    <location>
        <begin position="37"/>
        <end position="56"/>
    </location>
</feature>
<dbReference type="Proteomes" id="UP000004699">
    <property type="component" value="Unassembled WGS sequence"/>
</dbReference>
<feature type="transmembrane region" description="Helical" evidence="8">
    <location>
        <begin position="12"/>
        <end position="31"/>
    </location>
</feature>
<comment type="subcellular location">
    <subcellularLocation>
        <location evidence="1">Cell membrane</location>
        <topology evidence="1">Multi-pass membrane protein</topology>
    </subcellularLocation>
</comment>
<evidence type="ECO:0000256" key="5">
    <source>
        <dbReference type="ARBA" id="ARBA00022989"/>
    </source>
</evidence>
<dbReference type="RefSeq" id="WP_009021145.1">
    <property type="nucleotide sequence ID" value="NZ_DS999411.1"/>
</dbReference>
<dbReference type="Pfam" id="PF03006">
    <property type="entry name" value="HlyIII"/>
    <property type="match status" value="1"/>
</dbReference>
<evidence type="ECO:0000256" key="7">
    <source>
        <dbReference type="PIRSR" id="PIRSR604254-1"/>
    </source>
</evidence>
<keyword evidence="5 8" id="KW-1133">Transmembrane helix</keyword>
<dbReference type="GO" id="GO:0005886">
    <property type="term" value="C:plasma membrane"/>
    <property type="evidence" value="ECO:0007669"/>
    <property type="project" value="UniProtKB-SubCell"/>
</dbReference>
<dbReference type="EMBL" id="DS999411">
    <property type="protein sequence ID" value="EED36401.1"/>
    <property type="molecule type" value="Genomic_DNA"/>
</dbReference>
<dbReference type="AlphaFoldDB" id="B8KTS7"/>
<comment type="similarity">
    <text evidence="2">Belongs to the UPF0073 (Hly-III) family.</text>
</comment>
<feature type="binding site" evidence="7">
    <location>
        <position position="189"/>
    </location>
    <ligand>
        <name>Zn(2+)</name>
        <dbReference type="ChEBI" id="CHEBI:29105"/>
    </ligand>
</feature>
<evidence type="ECO:0000256" key="2">
    <source>
        <dbReference type="ARBA" id="ARBA00008488"/>
    </source>
</evidence>
<dbReference type="OrthoDB" id="9813689at2"/>
<dbReference type="InterPro" id="IPR004254">
    <property type="entry name" value="AdipoR/HlyIII-related"/>
</dbReference>
<evidence type="ECO:0000256" key="4">
    <source>
        <dbReference type="ARBA" id="ARBA00022692"/>
    </source>
</evidence>
<dbReference type="PANTHER" id="PTHR20855">
    <property type="entry name" value="ADIPOR/PROGESTIN RECEPTOR-RELATED"/>
    <property type="match status" value="1"/>
</dbReference>